<dbReference type="EMBL" id="CP093245">
    <property type="protein sequence ID" value="UNH30886.1"/>
    <property type="molecule type" value="Genomic_DNA"/>
</dbReference>
<dbReference type="Pfam" id="PF25963">
    <property type="entry name" value="Beta-barrel_AAEA"/>
    <property type="match status" value="1"/>
</dbReference>
<evidence type="ECO:0000259" key="11">
    <source>
        <dbReference type="Pfam" id="PF25885"/>
    </source>
</evidence>
<feature type="domain" description="p-hydroxybenzoic acid efflux pump subunit AaeA-like beta-barrel" evidence="12">
    <location>
        <begin position="253"/>
        <end position="331"/>
    </location>
</feature>
<dbReference type="Gene3D" id="2.40.50.100">
    <property type="match status" value="1"/>
</dbReference>
<keyword evidence="8 10" id="KW-0472">Membrane</keyword>
<dbReference type="PANTHER" id="PTHR30386">
    <property type="entry name" value="MEMBRANE FUSION SUBUNIT OF EMRAB-TOLC MULTIDRUG EFFLUX PUMP"/>
    <property type="match status" value="1"/>
</dbReference>
<dbReference type="GO" id="GO:0005886">
    <property type="term" value="C:plasma membrane"/>
    <property type="evidence" value="ECO:0007669"/>
    <property type="project" value="UniProtKB-SubCell"/>
</dbReference>
<evidence type="ECO:0000256" key="5">
    <source>
        <dbReference type="ARBA" id="ARBA00022519"/>
    </source>
</evidence>
<keyword evidence="6 10" id="KW-0812">Transmembrane</keyword>
<dbReference type="RefSeq" id="WP_241542240.1">
    <property type="nucleotide sequence ID" value="NZ_CAWQWL010000001.1"/>
</dbReference>
<dbReference type="InterPro" id="IPR058633">
    <property type="entry name" value="EmrA/FarA_HH"/>
</dbReference>
<evidence type="ECO:0000256" key="1">
    <source>
        <dbReference type="ARBA" id="ARBA00004383"/>
    </source>
</evidence>
<name>A0A9Q8Q2M6_9GAMM</name>
<dbReference type="NCBIfam" id="TIGR00998">
    <property type="entry name" value="8a0101"/>
    <property type="match status" value="1"/>
</dbReference>
<feature type="transmembrane region" description="Helical" evidence="10">
    <location>
        <begin position="22"/>
        <end position="44"/>
    </location>
</feature>
<dbReference type="NCBIfam" id="NF011715">
    <property type="entry name" value="PRK15136.1"/>
    <property type="match status" value="1"/>
</dbReference>
<evidence type="ECO:0000256" key="6">
    <source>
        <dbReference type="ARBA" id="ARBA00022692"/>
    </source>
</evidence>
<sequence length="390" mass="43652">MDLNTNSTADNQNKKNEKRRKFWLVLASIIFILLFLAYGVYWFMVLRFQEYTDDAYVSGVQVPIIAQTNGNVTQINYENTDLVKAGDVLVILDKTNAQLSYEQAKHELANAVRQTQERYINNDEYKAEIRKNEISLSQAQKDYQRRATLGQKGTISKEDLQHAKEAVQLAQAALDISIQQYNANQALLRNTPLKNQPAIQQAADNVRNAWIALQRTEIRSPMSGFVSRRNVQIGSEVSPQSSLMAIVPTQPVWVDANFKETQLANVRIGQPVSMTSDFYGSDVVYHGTVVGLDMGTGSAFSLLPAQNATGNWIKVVQRLPVRVELDPEQVAKYPLRIGLSMNATIDIKNQEGPVLAQVQRTTPVFESDVLILDLSPVNNVIDNIIDNNSN</sequence>
<proteinExistence type="inferred from homology"/>
<dbReference type="Proteomes" id="UP000829116">
    <property type="component" value="Chromosome"/>
</dbReference>
<feature type="coiled-coil region" evidence="9">
    <location>
        <begin position="94"/>
        <end position="142"/>
    </location>
</feature>
<dbReference type="GO" id="GO:1990961">
    <property type="term" value="P:xenobiotic detoxification by transmembrane export across the plasma membrane"/>
    <property type="evidence" value="ECO:0007669"/>
    <property type="project" value="InterPro"/>
</dbReference>
<dbReference type="Pfam" id="PF25885">
    <property type="entry name" value="HH_EMRA"/>
    <property type="match status" value="1"/>
</dbReference>
<gene>
    <name evidence="13" type="primary">emrA</name>
    <name evidence="13" type="ORF">MNY72_00710</name>
</gene>
<dbReference type="InterPro" id="IPR058634">
    <property type="entry name" value="AaeA-lik-b-barrel"/>
</dbReference>
<keyword evidence="5" id="KW-0997">Cell inner membrane</keyword>
<evidence type="ECO:0000256" key="9">
    <source>
        <dbReference type="SAM" id="Coils"/>
    </source>
</evidence>
<dbReference type="Gene3D" id="1.10.287.470">
    <property type="entry name" value="Helix hairpin bin"/>
    <property type="match status" value="1"/>
</dbReference>
<evidence type="ECO:0000256" key="8">
    <source>
        <dbReference type="ARBA" id="ARBA00023136"/>
    </source>
</evidence>
<comment type="similarity">
    <text evidence="2">Belongs to the membrane fusion protein (MFP) (TC 8.A.1) family.</text>
</comment>
<dbReference type="GO" id="GO:0015721">
    <property type="term" value="P:bile acid and bile salt transport"/>
    <property type="evidence" value="ECO:0007669"/>
    <property type="project" value="UniProtKB-ARBA"/>
</dbReference>
<keyword evidence="9" id="KW-0175">Coiled coil</keyword>
<feature type="domain" description="Multidrug export protein EmrA/FarA alpha-helical hairpin" evidence="11">
    <location>
        <begin position="95"/>
        <end position="216"/>
    </location>
</feature>
<keyword evidence="3" id="KW-0813">Transport</keyword>
<accession>A0A9Q8Q2M6</accession>
<dbReference type="PANTHER" id="PTHR30386:SF19">
    <property type="entry name" value="MULTIDRUG EXPORT PROTEIN EMRA-RELATED"/>
    <property type="match status" value="1"/>
</dbReference>
<dbReference type="InterPro" id="IPR050739">
    <property type="entry name" value="MFP"/>
</dbReference>
<reference evidence="13" key="1">
    <citation type="submission" date="2022-03" db="EMBL/GenBank/DDBJ databases">
        <title>ESBL-producing Moellerella wisconsensis and Escherichia marmotae isolated from wild game meat.</title>
        <authorList>
            <person name="Biggel M."/>
        </authorList>
    </citation>
    <scope>NUCLEOTIDE SEQUENCE</scope>
    <source>
        <strain evidence="13">W51</strain>
    </source>
</reference>
<dbReference type="GO" id="GO:0042910">
    <property type="term" value="F:xenobiotic transmembrane transporter activity"/>
    <property type="evidence" value="ECO:0007669"/>
    <property type="project" value="InterPro"/>
</dbReference>
<evidence type="ECO:0000313" key="13">
    <source>
        <dbReference type="EMBL" id="UNH30886.1"/>
    </source>
</evidence>
<evidence type="ECO:0000256" key="7">
    <source>
        <dbReference type="ARBA" id="ARBA00022989"/>
    </source>
</evidence>
<dbReference type="SUPFAM" id="SSF111369">
    <property type="entry name" value="HlyD-like secretion proteins"/>
    <property type="match status" value="3"/>
</dbReference>
<evidence type="ECO:0000256" key="10">
    <source>
        <dbReference type="SAM" id="Phobius"/>
    </source>
</evidence>
<organism evidence="13 14">
    <name type="scientific">Moellerella wisconsensis</name>
    <dbReference type="NCBI Taxonomy" id="158849"/>
    <lineage>
        <taxon>Bacteria</taxon>
        <taxon>Pseudomonadati</taxon>
        <taxon>Pseudomonadota</taxon>
        <taxon>Gammaproteobacteria</taxon>
        <taxon>Enterobacterales</taxon>
        <taxon>Morganellaceae</taxon>
        <taxon>Moellerella</taxon>
    </lineage>
</organism>
<evidence type="ECO:0000259" key="12">
    <source>
        <dbReference type="Pfam" id="PF25963"/>
    </source>
</evidence>
<evidence type="ECO:0000256" key="2">
    <source>
        <dbReference type="ARBA" id="ARBA00009477"/>
    </source>
</evidence>
<protein>
    <submittedName>
        <fullName evidence="13">Multidrug efflux MFS transporter periplasmic adaptor subunit EmrA</fullName>
    </submittedName>
</protein>
<dbReference type="InterPro" id="IPR005694">
    <property type="entry name" value="MFP_proteobact"/>
</dbReference>
<comment type="subcellular location">
    <subcellularLocation>
        <location evidence="1">Cell inner membrane</location>
        <topology evidence="1">Single-pass membrane protein</topology>
        <orientation evidence="1">Periplasmic side</orientation>
    </subcellularLocation>
</comment>
<dbReference type="FunFam" id="2.40.30.170:FF:000003">
    <property type="entry name" value="Multidrug resistance protein A"/>
    <property type="match status" value="1"/>
</dbReference>
<keyword evidence="7 10" id="KW-1133">Transmembrane helix</keyword>
<evidence type="ECO:0000313" key="14">
    <source>
        <dbReference type="Proteomes" id="UP000829116"/>
    </source>
</evidence>
<evidence type="ECO:0000256" key="3">
    <source>
        <dbReference type="ARBA" id="ARBA00022448"/>
    </source>
</evidence>
<dbReference type="Gene3D" id="2.40.30.170">
    <property type="match status" value="1"/>
</dbReference>
<evidence type="ECO:0000256" key="4">
    <source>
        <dbReference type="ARBA" id="ARBA00022475"/>
    </source>
</evidence>
<keyword evidence="4" id="KW-1003">Cell membrane</keyword>
<dbReference type="GO" id="GO:0046677">
    <property type="term" value="P:response to antibiotic"/>
    <property type="evidence" value="ECO:0007669"/>
    <property type="project" value="UniProtKB-ARBA"/>
</dbReference>
<dbReference type="AlphaFoldDB" id="A0A9Q8Q2M6"/>